<protein>
    <submittedName>
        <fullName evidence="2">Uncharacterized protein</fullName>
    </submittedName>
</protein>
<comment type="caution">
    <text evidence="2">The sequence shown here is derived from an EMBL/GenBank/DDBJ whole genome shotgun (WGS) entry which is preliminary data.</text>
</comment>
<dbReference type="AlphaFoldDB" id="A0AAE1BDL4"/>
<dbReference type="Proteomes" id="UP001283361">
    <property type="component" value="Unassembled WGS sequence"/>
</dbReference>
<evidence type="ECO:0000256" key="1">
    <source>
        <dbReference type="SAM" id="MobiDB-lite"/>
    </source>
</evidence>
<keyword evidence="3" id="KW-1185">Reference proteome</keyword>
<feature type="compositionally biased region" description="Basic and acidic residues" evidence="1">
    <location>
        <begin position="36"/>
        <end position="49"/>
    </location>
</feature>
<feature type="region of interest" description="Disordered" evidence="1">
    <location>
        <begin position="23"/>
        <end position="49"/>
    </location>
</feature>
<dbReference type="EMBL" id="JAWDGP010000067">
    <property type="protein sequence ID" value="KAK3804019.1"/>
    <property type="molecule type" value="Genomic_DNA"/>
</dbReference>
<reference evidence="2" key="1">
    <citation type="journal article" date="2023" name="G3 (Bethesda)">
        <title>A reference genome for the long-term kleptoplast-retaining sea slug Elysia crispata morphotype clarki.</title>
        <authorList>
            <person name="Eastman K.E."/>
            <person name="Pendleton A.L."/>
            <person name="Shaikh M.A."/>
            <person name="Suttiyut T."/>
            <person name="Ogas R."/>
            <person name="Tomko P."/>
            <person name="Gavelis G."/>
            <person name="Widhalm J.R."/>
            <person name="Wisecaver J.H."/>
        </authorList>
    </citation>
    <scope>NUCLEOTIDE SEQUENCE</scope>
    <source>
        <strain evidence="2">ECLA1</strain>
    </source>
</reference>
<sequence>MLPSASYYLGIGQWHSGHLRAAARARRNPPGAAIIPDHDKNTRGSERTQDEAALRHHGLMVDTRLSGSGGPVSSSSWLVLLAVRPALVNYVPAYLEQLGITSDQDQNAACTNASPPVDVKKHAPRNNRIYRLRSCWGQPLGGHFERLLHYAQHGENGARGDARPRIDKY</sequence>
<evidence type="ECO:0000313" key="2">
    <source>
        <dbReference type="EMBL" id="KAK3804019.1"/>
    </source>
</evidence>
<accession>A0AAE1BDL4</accession>
<evidence type="ECO:0000313" key="3">
    <source>
        <dbReference type="Proteomes" id="UP001283361"/>
    </source>
</evidence>
<organism evidence="2 3">
    <name type="scientific">Elysia crispata</name>
    <name type="common">lettuce slug</name>
    <dbReference type="NCBI Taxonomy" id="231223"/>
    <lineage>
        <taxon>Eukaryota</taxon>
        <taxon>Metazoa</taxon>
        <taxon>Spiralia</taxon>
        <taxon>Lophotrochozoa</taxon>
        <taxon>Mollusca</taxon>
        <taxon>Gastropoda</taxon>
        <taxon>Heterobranchia</taxon>
        <taxon>Euthyneura</taxon>
        <taxon>Panpulmonata</taxon>
        <taxon>Sacoglossa</taxon>
        <taxon>Placobranchoidea</taxon>
        <taxon>Plakobranchidae</taxon>
        <taxon>Elysia</taxon>
    </lineage>
</organism>
<name>A0AAE1BDL4_9GAST</name>
<gene>
    <name evidence="2" type="ORF">RRG08_066255</name>
</gene>
<proteinExistence type="predicted"/>